<feature type="transmembrane region" description="Helical" evidence="6">
    <location>
        <begin position="449"/>
        <end position="469"/>
    </location>
</feature>
<evidence type="ECO:0000313" key="8">
    <source>
        <dbReference type="EMBL" id="SGZ58150.1"/>
    </source>
</evidence>
<dbReference type="InterPro" id="IPR011701">
    <property type="entry name" value="MFS"/>
</dbReference>
<dbReference type="PANTHER" id="PTHR23502">
    <property type="entry name" value="MAJOR FACILITATOR SUPERFAMILY"/>
    <property type="match status" value="1"/>
</dbReference>
<dbReference type="SMART" id="SM01000">
    <property type="entry name" value="Aha1_N"/>
    <property type="match status" value="1"/>
</dbReference>
<feature type="domain" description="Major facilitator superfamily (MFS) profile" evidence="7">
    <location>
        <begin position="42"/>
        <end position="475"/>
    </location>
</feature>
<evidence type="ECO:0000256" key="5">
    <source>
        <dbReference type="ARBA" id="ARBA00023136"/>
    </source>
</evidence>
<dbReference type="InterPro" id="IPR036259">
    <property type="entry name" value="MFS_trans_sf"/>
</dbReference>
<evidence type="ECO:0000256" key="4">
    <source>
        <dbReference type="ARBA" id="ARBA00022989"/>
    </source>
</evidence>
<feature type="transmembrane region" description="Helical" evidence="6">
    <location>
        <begin position="206"/>
        <end position="228"/>
    </location>
</feature>
<dbReference type="AlphaFoldDB" id="A0A1L0E0U5"/>
<evidence type="ECO:0000256" key="3">
    <source>
        <dbReference type="ARBA" id="ARBA00022692"/>
    </source>
</evidence>
<name>A0A1L0E0U5_9ASCO</name>
<feature type="transmembrane region" description="Helical" evidence="6">
    <location>
        <begin position="383"/>
        <end position="408"/>
    </location>
</feature>
<dbReference type="Gene3D" id="3.15.10.20">
    <property type="entry name" value="Activator of Hsp90 ATPase Aha1, N-terminal domain"/>
    <property type="match status" value="1"/>
</dbReference>
<dbReference type="FunFam" id="1.20.1250.20:FF:000082">
    <property type="entry name" value="MFS multidrug transporter, putative"/>
    <property type="match status" value="1"/>
</dbReference>
<dbReference type="SUPFAM" id="SSF103473">
    <property type="entry name" value="MFS general substrate transporter"/>
    <property type="match status" value="1"/>
</dbReference>
<dbReference type="InterPro" id="IPR020846">
    <property type="entry name" value="MFS_dom"/>
</dbReference>
<reference evidence="9" key="1">
    <citation type="submission" date="2016-10" db="EMBL/GenBank/DDBJ databases">
        <authorList>
            <person name="Geijer C."/>
            <person name="Jareborg N."/>
            <person name="Dainat J."/>
        </authorList>
    </citation>
    <scope>NUCLEOTIDE SEQUENCE [LARGE SCALE GENOMIC DNA]</scope>
    <source>
        <strain evidence="9">PYCC 4715</strain>
    </source>
</reference>
<dbReference type="Gene3D" id="1.20.1250.20">
    <property type="entry name" value="MFS general substrate transporter like domains"/>
    <property type="match status" value="1"/>
</dbReference>
<feature type="transmembrane region" description="Helical" evidence="6">
    <location>
        <begin position="356"/>
        <end position="377"/>
    </location>
</feature>
<dbReference type="Pfam" id="PF07690">
    <property type="entry name" value="MFS_1"/>
    <property type="match status" value="1"/>
</dbReference>
<gene>
    <name evidence="8" type="ORF">SAMEA4029009_CIC11G00000000001</name>
</gene>
<feature type="transmembrane region" description="Helical" evidence="6">
    <location>
        <begin position="415"/>
        <end position="437"/>
    </location>
</feature>
<feature type="transmembrane region" description="Helical" evidence="6">
    <location>
        <begin position="179"/>
        <end position="200"/>
    </location>
</feature>
<dbReference type="CDD" id="cd17323">
    <property type="entry name" value="MFS_Tpo1_MDR_like"/>
    <property type="match status" value="1"/>
</dbReference>
<dbReference type="Pfam" id="PF09229">
    <property type="entry name" value="Aha1_N"/>
    <property type="match status" value="1"/>
</dbReference>
<dbReference type="GO" id="GO:0005886">
    <property type="term" value="C:plasma membrane"/>
    <property type="evidence" value="ECO:0007669"/>
    <property type="project" value="TreeGrafter"/>
</dbReference>
<dbReference type="SUPFAM" id="SSF103111">
    <property type="entry name" value="Activator of Hsp90 ATPase, Aha1"/>
    <property type="match status" value="1"/>
</dbReference>
<dbReference type="GO" id="GO:0022857">
    <property type="term" value="F:transmembrane transporter activity"/>
    <property type="evidence" value="ECO:0007669"/>
    <property type="project" value="InterPro"/>
</dbReference>
<evidence type="ECO:0000259" key="7">
    <source>
        <dbReference type="PROSITE" id="PS50850"/>
    </source>
</evidence>
<dbReference type="Proteomes" id="UP000182259">
    <property type="component" value="Chromosome VI"/>
</dbReference>
<feature type="transmembrane region" description="Helical" evidence="6">
    <location>
        <begin position="107"/>
        <end position="125"/>
    </location>
</feature>
<keyword evidence="3 6" id="KW-0812">Transmembrane</keyword>
<comment type="subcellular location">
    <subcellularLocation>
        <location evidence="1">Membrane</location>
        <topology evidence="1">Multi-pass membrane protein</topology>
    </subcellularLocation>
</comment>
<dbReference type="PANTHER" id="PTHR23502:SF7">
    <property type="entry name" value="DRUG_PROTON ANTIPORTER YHK8-RELATED"/>
    <property type="match status" value="1"/>
</dbReference>
<evidence type="ECO:0000256" key="6">
    <source>
        <dbReference type="SAM" id="Phobius"/>
    </source>
</evidence>
<evidence type="ECO:0000256" key="1">
    <source>
        <dbReference type="ARBA" id="ARBA00004141"/>
    </source>
</evidence>
<keyword evidence="4 6" id="KW-1133">Transmembrane helix</keyword>
<feature type="transmembrane region" description="Helical" evidence="6">
    <location>
        <begin position="314"/>
        <end position="335"/>
    </location>
</feature>
<evidence type="ECO:0000313" key="9">
    <source>
        <dbReference type="Proteomes" id="UP000182259"/>
    </source>
</evidence>
<protein>
    <submittedName>
        <fullName evidence="8">CIC11C00000000001</fullName>
    </submittedName>
</protein>
<dbReference type="PROSITE" id="PS50850">
    <property type="entry name" value="MFS"/>
    <property type="match status" value="1"/>
</dbReference>
<feature type="transmembrane region" description="Helical" evidence="6">
    <location>
        <begin position="275"/>
        <end position="302"/>
    </location>
</feature>
<dbReference type="InterPro" id="IPR036338">
    <property type="entry name" value="Aha1"/>
</dbReference>
<dbReference type="InterPro" id="IPR015310">
    <property type="entry name" value="AHSA1-like_N"/>
</dbReference>
<dbReference type="GO" id="GO:0001671">
    <property type="term" value="F:ATPase activator activity"/>
    <property type="evidence" value="ECO:0007669"/>
    <property type="project" value="InterPro"/>
</dbReference>
<evidence type="ECO:0000256" key="2">
    <source>
        <dbReference type="ARBA" id="ARBA00006817"/>
    </source>
</evidence>
<comment type="similarity">
    <text evidence="2">Belongs to the AHA1 family.</text>
</comment>
<feature type="transmembrane region" description="Helical" evidence="6">
    <location>
        <begin position="82"/>
        <end position="100"/>
    </location>
</feature>
<proteinExistence type="inferred from homology"/>
<sequence>MSISPSKESDVSDSLDFEVQFDGSDDDIEDALRLSDLHKWLVVIVVSLTSVCITCVSSVWSLASENIMEHFGISHEVSTLGISFYIWGLGTGGMFLSPISEFHGRKVVYNVGLFLVFALQFVPAFSNNVGSILFSRFASGFFGAAFMAVASGTFSDLFRKVDRFPNTKRDQTKELNKALVMYSASPFLGPGLGPLISGFINQHTSFRWTFYVMIIWTGALFLLVWITVPETFEPRIRKATGDDRWYAPIEKEGTSLYITVLTSSRRPFALIFKDYMTMALCFYTGFTLAIVYMFFVSFPYIYRTVFHFSVQDQGIAFIGLILGLAITALVSPAIVQVYYERLVAKNGGVPKCEFRFLPLMVGVFIVPIGLFIIGWTSYSKLHWIGPIIGSFIYGMGTILVFNGIFAYTVEAYRRYIASAMAANSFIRSLMSGVFPLFGLQMYEKLSIQWATTLLALFACVLIPIPFVFYRHWVDKNCLPWTKEYFNENLVNTSFENDELSVLIVSVDASGDCDVTQRKGRVLCIYDMKLLFSLGGTKKADDSSILATVVLEEFVHDQDEDEYVFEVTSDHASEVKKLVIPSLRTQLMKFQNDLISAHEKDIQHSSGH</sequence>
<organism evidence="8 9">
    <name type="scientific">Sungouiella intermedia</name>
    <dbReference type="NCBI Taxonomy" id="45354"/>
    <lineage>
        <taxon>Eukaryota</taxon>
        <taxon>Fungi</taxon>
        <taxon>Dikarya</taxon>
        <taxon>Ascomycota</taxon>
        <taxon>Saccharomycotina</taxon>
        <taxon>Pichiomycetes</taxon>
        <taxon>Metschnikowiaceae</taxon>
        <taxon>Sungouiella</taxon>
    </lineage>
</organism>
<accession>A0A1L0E0U5</accession>
<dbReference type="GO" id="GO:0051087">
    <property type="term" value="F:protein-folding chaperone binding"/>
    <property type="evidence" value="ECO:0007669"/>
    <property type="project" value="InterPro"/>
</dbReference>
<dbReference type="EMBL" id="LT635769">
    <property type="protein sequence ID" value="SGZ58150.1"/>
    <property type="molecule type" value="Genomic_DNA"/>
</dbReference>
<keyword evidence="5 6" id="KW-0472">Membrane</keyword>
<feature type="transmembrane region" description="Helical" evidence="6">
    <location>
        <begin position="137"/>
        <end position="158"/>
    </location>
</feature>
<feature type="transmembrane region" description="Helical" evidence="6">
    <location>
        <begin position="40"/>
        <end position="62"/>
    </location>
</feature>